<dbReference type="RefSeq" id="XP_040705339.1">
    <property type="nucleotide sequence ID" value="XM_040851957.1"/>
</dbReference>
<gene>
    <name evidence="2" type="ORF">ASPSYDRAFT_88075</name>
</gene>
<evidence type="ECO:0000313" key="3">
    <source>
        <dbReference type="Proteomes" id="UP000184356"/>
    </source>
</evidence>
<name>A0A1L9TQF6_9EURO</name>
<keyword evidence="3" id="KW-1185">Reference proteome</keyword>
<dbReference type="OrthoDB" id="2639948at2759"/>
<dbReference type="Proteomes" id="UP000184356">
    <property type="component" value="Unassembled WGS sequence"/>
</dbReference>
<reference evidence="3" key="1">
    <citation type="journal article" date="2017" name="Genome Biol.">
        <title>Comparative genomics reveals high biological diversity and specific adaptations in the industrially and medically important fungal genus Aspergillus.</title>
        <authorList>
            <person name="de Vries R.P."/>
            <person name="Riley R."/>
            <person name="Wiebenga A."/>
            <person name="Aguilar-Osorio G."/>
            <person name="Amillis S."/>
            <person name="Uchima C.A."/>
            <person name="Anderluh G."/>
            <person name="Asadollahi M."/>
            <person name="Askin M."/>
            <person name="Barry K."/>
            <person name="Battaglia E."/>
            <person name="Bayram O."/>
            <person name="Benocci T."/>
            <person name="Braus-Stromeyer S.A."/>
            <person name="Caldana C."/>
            <person name="Canovas D."/>
            <person name="Cerqueira G.C."/>
            <person name="Chen F."/>
            <person name="Chen W."/>
            <person name="Choi C."/>
            <person name="Clum A."/>
            <person name="Dos Santos R.A."/>
            <person name="Damasio A.R."/>
            <person name="Diallinas G."/>
            <person name="Emri T."/>
            <person name="Fekete E."/>
            <person name="Flipphi M."/>
            <person name="Freyberg S."/>
            <person name="Gallo A."/>
            <person name="Gournas C."/>
            <person name="Habgood R."/>
            <person name="Hainaut M."/>
            <person name="Harispe M.L."/>
            <person name="Henrissat B."/>
            <person name="Hilden K.S."/>
            <person name="Hope R."/>
            <person name="Hossain A."/>
            <person name="Karabika E."/>
            <person name="Karaffa L."/>
            <person name="Karanyi Z."/>
            <person name="Krasevec N."/>
            <person name="Kuo A."/>
            <person name="Kusch H."/>
            <person name="LaButti K."/>
            <person name="Lagendijk E.L."/>
            <person name="Lapidus A."/>
            <person name="Levasseur A."/>
            <person name="Lindquist E."/>
            <person name="Lipzen A."/>
            <person name="Logrieco A.F."/>
            <person name="MacCabe A."/>
            <person name="Maekelae M.R."/>
            <person name="Malavazi I."/>
            <person name="Melin P."/>
            <person name="Meyer V."/>
            <person name="Mielnichuk N."/>
            <person name="Miskei M."/>
            <person name="Molnar A.P."/>
            <person name="Mule G."/>
            <person name="Ngan C.Y."/>
            <person name="Orejas M."/>
            <person name="Orosz E."/>
            <person name="Ouedraogo J.P."/>
            <person name="Overkamp K.M."/>
            <person name="Park H.-S."/>
            <person name="Perrone G."/>
            <person name="Piumi F."/>
            <person name="Punt P.J."/>
            <person name="Ram A.F."/>
            <person name="Ramon A."/>
            <person name="Rauscher S."/>
            <person name="Record E."/>
            <person name="Riano-Pachon D.M."/>
            <person name="Robert V."/>
            <person name="Roehrig J."/>
            <person name="Ruller R."/>
            <person name="Salamov A."/>
            <person name="Salih N.S."/>
            <person name="Samson R.A."/>
            <person name="Sandor E."/>
            <person name="Sanguinetti M."/>
            <person name="Schuetze T."/>
            <person name="Sepcic K."/>
            <person name="Shelest E."/>
            <person name="Sherlock G."/>
            <person name="Sophianopoulou V."/>
            <person name="Squina F.M."/>
            <person name="Sun H."/>
            <person name="Susca A."/>
            <person name="Todd R.B."/>
            <person name="Tsang A."/>
            <person name="Unkles S.E."/>
            <person name="van de Wiele N."/>
            <person name="van Rossen-Uffink D."/>
            <person name="Oliveira J.V."/>
            <person name="Vesth T.C."/>
            <person name="Visser J."/>
            <person name="Yu J.-H."/>
            <person name="Zhou M."/>
            <person name="Andersen M.R."/>
            <person name="Archer D.B."/>
            <person name="Baker S.E."/>
            <person name="Benoit I."/>
            <person name="Brakhage A.A."/>
            <person name="Braus G.H."/>
            <person name="Fischer R."/>
            <person name="Frisvad J.C."/>
            <person name="Goldman G.H."/>
            <person name="Houbraken J."/>
            <person name="Oakley B."/>
            <person name="Pocsi I."/>
            <person name="Scazzocchio C."/>
            <person name="Seiboth B."/>
            <person name="vanKuyk P.A."/>
            <person name="Wortman J."/>
            <person name="Dyer P.S."/>
            <person name="Grigoriev I.V."/>
        </authorList>
    </citation>
    <scope>NUCLEOTIDE SEQUENCE [LARGE SCALE GENOMIC DNA]</scope>
    <source>
        <strain evidence="3">CBS 593.65</strain>
    </source>
</reference>
<dbReference type="Pfam" id="PF24494">
    <property type="entry name" value="DUF7587"/>
    <property type="match status" value="1"/>
</dbReference>
<dbReference type="PANTHER" id="PTHR40781">
    <property type="match status" value="1"/>
</dbReference>
<evidence type="ECO:0000259" key="1">
    <source>
        <dbReference type="Pfam" id="PF24494"/>
    </source>
</evidence>
<dbReference type="PANTHER" id="PTHR40781:SF1">
    <property type="match status" value="1"/>
</dbReference>
<dbReference type="AlphaFoldDB" id="A0A1L9TQF6"/>
<dbReference type="VEuPathDB" id="FungiDB:ASPSYDRAFT_88075"/>
<evidence type="ECO:0000313" key="2">
    <source>
        <dbReference type="EMBL" id="OJJ61533.1"/>
    </source>
</evidence>
<protein>
    <recommendedName>
        <fullName evidence="1">DUF7587 domain-containing protein</fullName>
    </recommendedName>
</protein>
<organism evidence="2 3">
    <name type="scientific">Aspergillus sydowii CBS 593.65</name>
    <dbReference type="NCBI Taxonomy" id="1036612"/>
    <lineage>
        <taxon>Eukaryota</taxon>
        <taxon>Fungi</taxon>
        <taxon>Dikarya</taxon>
        <taxon>Ascomycota</taxon>
        <taxon>Pezizomycotina</taxon>
        <taxon>Eurotiomycetes</taxon>
        <taxon>Eurotiomycetidae</taxon>
        <taxon>Eurotiales</taxon>
        <taxon>Aspergillaceae</taxon>
        <taxon>Aspergillus</taxon>
        <taxon>Aspergillus subgen. Nidulantes</taxon>
    </lineage>
</organism>
<accession>A0A1L9TQF6</accession>
<proteinExistence type="predicted"/>
<dbReference type="InterPro" id="IPR056009">
    <property type="entry name" value="DUF7587"/>
</dbReference>
<sequence>MDALRTDINELPPRFYRVQPGRSRVAWDELGFHSSSRASLDSEEQMIEAIQRRLDWENVQDSPFIPVFSDYQKAHTWALALTTLGVTDVRIAEINTSELVGAIMLSVKRAQHLLGPNIPADDRHDGEWLIMDCIPSAAIVQWIGSEEINQDFRRIWGSGDHAKEIPLHQGTDKAGWIHARKGPCGVQDSWQRSEHYVSDVQH</sequence>
<dbReference type="EMBL" id="KV878584">
    <property type="protein sequence ID" value="OJJ61533.1"/>
    <property type="molecule type" value="Genomic_DNA"/>
</dbReference>
<dbReference type="GeneID" id="63768030"/>
<feature type="domain" description="DUF7587" evidence="1">
    <location>
        <begin position="11"/>
        <end position="141"/>
    </location>
</feature>